<keyword evidence="1" id="KW-1133">Transmembrane helix</keyword>
<dbReference type="Proteomes" id="UP000031982">
    <property type="component" value="Unassembled WGS sequence"/>
</dbReference>
<keyword evidence="5" id="KW-1185">Reference proteome</keyword>
<sequence>MEQRRITDKFWKVDGWGILIPLLFLVLALCFRESLFAIFDERNYVILHLIFEIFIIGSSFAIAVQAWMISPYILSNQRLWLGALFFSVGWLEMFHAITYKGMPFFLMESTPYNATWFYMISRLTQAFGLLMILLIPDRQVNTSYRWISYSLALVYAVSWIALIFYPVQLLPELVIEGSGPTSIKVGLQYTAILLQCFCFLFLVKNFNKAKTRNFMMIIASVYLIIGDSMFTSYKSVYDITNFIGHLFQLTGFYCLLKALYYTSVEEPFQRVRKAERRLRESEESLHYMAYHDERTKLPNVRYFKEKLGQTLTNEPDSQKAVLVVEIDRFDAIYESLGHTFSDLTLQSVAERLYSLVSSNVFIGKKRGKEFTIFLTSVDHKEEVLNLCEKVQELMKEPIQVQHLQLNMTVNIGIALYPEHGTNEDELLKHAQMAAYEAQKETQRLKFYQEAMDKQFIDRLMLEHDLHKALAKGELHIDYQPQVNVRTGDIVSFEALIRWKHPERGWISPSQFIPIAEETGLIAPIGEWVLKTACQQLKEWHNQGISHIGVAVNLSTRQFFQQNLVDIIKDSLKEADLAPHFLELEITESMTTDMSYAASMLADLKKLGIRIAVDDFGTGYSSLHYLKDLPIDCLKIDRSFVQHVPSDKHNAALISTILAIAEHLCLSVIAEGVEEMEQLSFLWENNCYQVQGYLFSPPLPPEKISCLFAEIQGQASSYCQQLKLTDVK</sequence>
<dbReference type="Gene3D" id="3.30.70.270">
    <property type="match status" value="1"/>
</dbReference>
<keyword evidence="1" id="KW-0472">Membrane</keyword>
<organism evidence="4 5">
    <name type="scientific">Bacillus badius</name>
    <dbReference type="NCBI Taxonomy" id="1455"/>
    <lineage>
        <taxon>Bacteria</taxon>
        <taxon>Bacillati</taxon>
        <taxon>Bacillota</taxon>
        <taxon>Bacilli</taxon>
        <taxon>Bacillales</taxon>
        <taxon>Bacillaceae</taxon>
        <taxon>Pseudobacillus</taxon>
    </lineage>
</organism>
<evidence type="ECO:0000259" key="3">
    <source>
        <dbReference type="PROSITE" id="PS50887"/>
    </source>
</evidence>
<dbReference type="SMART" id="SM00267">
    <property type="entry name" value="GGDEF"/>
    <property type="match status" value="1"/>
</dbReference>
<dbReference type="CDD" id="cd01949">
    <property type="entry name" value="GGDEF"/>
    <property type="match status" value="1"/>
</dbReference>
<dbReference type="InterPro" id="IPR029787">
    <property type="entry name" value="Nucleotide_cyclase"/>
</dbReference>
<accession>A0ABR5AW91</accession>
<evidence type="ECO:0000259" key="2">
    <source>
        <dbReference type="PROSITE" id="PS50883"/>
    </source>
</evidence>
<evidence type="ECO:0000256" key="1">
    <source>
        <dbReference type="SAM" id="Phobius"/>
    </source>
</evidence>
<dbReference type="PANTHER" id="PTHR33121">
    <property type="entry name" value="CYCLIC DI-GMP PHOSPHODIESTERASE PDEF"/>
    <property type="match status" value="1"/>
</dbReference>
<dbReference type="InterPro" id="IPR033425">
    <property type="entry name" value="MASE3"/>
</dbReference>
<evidence type="ECO:0000313" key="4">
    <source>
        <dbReference type="EMBL" id="KIL79003.1"/>
    </source>
</evidence>
<dbReference type="Pfam" id="PF17159">
    <property type="entry name" value="MASE3"/>
    <property type="match status" value="1"/>
</dbReference>
<evidence type="ECO:0000313" key="5">
    <source>
        <dbReference type="Proteomes" id="UP000031982"/>
    </source>
</evidence>
<dbReference type="NCBIfam" id="TIGR00254">
    <property type="entry name" value="GGDEF"/>
    <property type="match status" value="1"/>
</dbReference>
<dbReference type="InterPro" id="IPR001633">
    <property type="entry name" value="EAL_dom"/>
</dbReference>
<dbReference type="RefSeq" id="WP_052477286.1">
    <property type="nucleotide sequence ID" value="NZ_JARTHD010000008.1"/>
</dbReference>
<feature type="transmembrane region" description="Helical" evidence="1">
    <location>
        <begin position="214"/>
        <end position="233"/>
    </location>
</feature>
<dbReference type="SUPFAM" id="SSF141868">
    <property type="entry name" value="EAL domain-like"/>
    <property type="match status" value="1"/>
</dbReference>
<dbReference type="EMBL" id="JXLP01000005">
    <property type="protein sequence ID" value="KIL79003.1"/>
    <property type="molecule type" value="Genomic_DNA"/>
</dbReference>
<name>A0ABR5AW91_BACBA</name>
<dbReference type="Pfam" id="PF00563">
    <property type="entry name" value="EAL"/>
    <property type="match status" value="1"/>
</dbReference>
<dbReference type="PANTHER" id="PTHR33121:SF70">
    <property type="entry name" value="SIGNALING PROTEIN YKOW"/>
    <property type="match status" value="1"/>
</dbReference>
<dbReference type="SMART" id="SM00052">
    <property type="entry name" value="EAL"/>
    <property type="match status" value="1"/>
</dbReference>
<dbReference type="Pfam" id="PF00990">
    <property type="entry name" value="GGDEF"/>
    <property type="match status" value="1"/>
</dbReference>
<feature type="transmembrane region" description="Helical" evidence="1">
    <location>
        <begin position="147"/>
        <end position="165"/>
    </location>
</feature>
<dbReference type="InterPro" id="IPR043128">
    <property type="entry name" value="Rev_trsase/Diguanyl_cyclase"/>
</dbReference>
<dbReference type="CDD" id="cd01948">
    <property type="entry name" value="EAL"/>
    <property type="match status" value="1"/>
</dbReference>
<feature type="domain" description="EAL" evidence="2">
    <location>
        <begin position="458"/>
        <end position="711"/>
    </location>
</feature>
<feature type="transmembrane region" description="Helical" evidence="1">
    <location>
        <begin position="117"/>
        <end position="135"/>
    </location>
</feature>
<feature type="transmembrane region" description="Helical" evidence="1">
    <location>
        <begin position="185"/>
        <end position="202"/>
    </location>
</feature>
<dbReference type="InterPro" id="IPR000160">
    <property type="entry name" value="GGDEF_dom"/>
</dbReference>
<reference evidence="4 5" key="1">
    <citation type="submission" date="2015-01" db="EMBL/GenBank/DDBJ databases">
        <title>Genome Assembly of Bacillus badius MTCC 1458.</title>
        <authorList>
            <person name="Verma A."/>
            <person name="Khatri I."/>
            <person name="Mual P."/>
            <person name="Subramanian S."/>
            <person name="Krishnamurthi S."/>
        </authorList>
    </citation>
    <scope>NUCLEOTIDE SEQUENCE [LARGE SCALE GENOMIC DNA]</scope>
    <source>
        <strain evidence="4 5">MTCC 1458</strain>
    </source>
</reference>
<dbReference type="PROSITE" id="PS50887">
    <property type="entry name" value="GGDEF"/>
    <property type="match status" value="1"/>
</dbReference>
<proteinExistence type="predicted"/>
<dbReference type="SUPFAM" id="SSF55073">
    <property type="entry name" value="Nucleotide cyclase"/>
    <property type="match status" value="1"/>
</dbReference>
<gene>
    <name evidence="4" type="ORF">SD77_3804</name>
</gene>
<feature type="transmembrane region" description="Helical" evidence="1">
    <location>
        <begin position="45"/>
        <end position="67"/>
    </location>
</feature>
<comment type="caution">
    <text evidence="4">The sequence shown here is derived from an EMBL/GenBank/DDBJ whole genome shotgun (WGS) entry which is preliminary data.</text>
</comment>
<dbReference type="PROSITE" id="PS50883">
    <property type="entry name" value="EAL"/>
    <property type="match status" value="1"/>
</dbReference>
<dbReference type="InterPro" id="IPR050706">
    <property type="entry name" value="Cyclic-di-GMP_PDE-like"/>
</dbReference>
<keyword evidence="1" id="KW-0812">Transmembrane</keyword>
<dbReference type="InterPro" id="IPR035919">
    <property type="entry name" value="EAL_sf"/>
</dbReference>
<feature type="transmembrane region" description="Helical" evidence="1">
    <location>
        <begin position="16"/>
        <end position="39"/>
    </location>
</feature>
<feature type="transmembrane region" description="Helical" evidence="1">
    <location>
        <begin position="79"/>
        <end position="97"/>
    </location>
</feature>
<protein>
    <submittedName>
        <fullName evidence="4">Phosphodiesterase</fullName>
    </submittedName>
</protein>
<dbReference type="Gene3D" id="3.20.20.450">
    <property type="entry name" value="EAL domain"/>
    <property type="match status" value="1"/>
</dbReference>
<feature type="domain" description="GGDEF" evidence="3">
    <location>
        <begin position="317"/>
        <end position="449"/>
    </location>
</feature>